<name>A0A2S4VLM0_9BASI</name>
<evidence type="ECO:0000313" key="1">
    <source>
        <dbReference type="EMBL" id="POW10437.1"/>
    </source>
</evidence>
<gene>
    <name evidence="1" type="ORF">PSTT_06036</name>
</gene>
<organism evidence="1 2">
    <name type="scientific">Puccinia striiformis</name>
    <dbReference type="NCBI Taxonomy" id="27350"/>
    <lineage>
        <taxon>Eukaryota</taxon>
        <taxon>Fungi</taxon>
        <taxon>Dikarya</taxon>
        <taxon>Basidiomycota</taxon>
        <taxon>Pucciniomycotina</taxon>
        <taxon>Pucciniomycetes</taxon>
        <taxon>Pucciniales</taxon>
        <taxon>Pucciniaceae</taxon>
        <taxon>Puccinia</taxon>
    </lineage>
</organism>
<proteinExistence type="predicted"/>
<keyword evidence="2" id="KW-1185">Reference proteome</keyword>
<dbReference type="Proteomes" id="UP000239156">
    <property type="component" value="Unassembled WGS sequence"/>
</dbReference>
<dbReference type="AlphaFoldDB" id="A0A2S4VLM0"/>
<protein>
    <submittedName>
        <fullName evidence="1">Uncharacterized protein</fullName>
    </submittedName>
</protein>
<sequence length="107" mass="12409">MMKKQTMMGSSVWVSKKPMIRSMKLKSWNSKNARLKSKTLQMISSSFYRLLWTMVPPMKTSFLDLTPTLNRKLSNHCACGRCSQWRILRSQPQLLRASSALERLVSL</sequence>
<reference evidence="1" key="1">
    <citation type="submission" date="2017-12" db="EMBL/GenBank/DDBJ databases">
        <title>Gene loss provides genomic basis for host adaptation in cereal stripe rust fungi.</title>
        <authorList>
            <person name="Xia C."/>
        </authorList>
    </citation>
    <scope>NUCLEOTIDE SEQUENCE [LARGE SCALE GENOMIC DNA]</scope>
    <source>
        <strain evidence="1">93-210</strain>
    </source>
</reference>
<accession>A0A2S4VLM0</accession>
<evidence type="ECO:0000313" key="2">
    <source>
        <dbReference type="Proteomes" id="UP000239156"/>
    </source>
</evidence>
<dbReference type="VEuPathDB" id="FungiDB:PSTT_06036"/>
<dbReference type="EMBL" id="PKSL01000046">
    <property type="protein sequence ID" value="POW10437.1"/>
    <property type="molecule type" value="Genomic_DNA"/>
</dbReference>
<comment type="caution">
    <text evidence="1">The sequence shown here is derived from an EMBL/GenBank/DDBJ whole genome shotgun (WGS) entry which is preliminary data.</text>
</comment>